<dbReference type="EMBL" id="CP014145">
    <property type="protein sequence ID" value="AMB58352.1"/>
    <property type="molecule type" value="Genomic_DNA"/>
</dbReference>
<keyword evidence="5 6" id="KW-0472">Membrane</keyword>
<dbReference type="PIRSF" id="PIRSF006060">
    <property type="entry name" value="AA_transporter"/>
    <property type="match status" value="1"/>
</dbReference>
<dbReference type="InterPro" id="IPR002293">
    <property type="entry name" value="AA/rel_permease1"/>
</dbReference>
<dbReference type="Gene3D" id="1.20.1740.10">
    <property type="entry name" value="Amino acid/polyamine transporter I"/>
    <property type="match status" value="1"/>
</dbReference>
<comment type="subcellular location">
    <subcellularLocation>
        <location evidence="1">Cell membrane</location>
        <topology evidence="1">Multi-pass membrane protein</topology>
    </subcellularLocation>
</comment>
<organism evidence="7 8">
    <name type="scientific">Microterricola viridarii</name>
    <dbReference type="NCBI Taxonomy" id="412690"/>
    <lineage>
        <taxon>Bacteria</taxon>
        <taxon>Bacillati</taxon>
        <taxon>Actinomycetota</taxon>
        <taxon>Actinomycetes</taxon>
        <taxon>Micrococcales</taxon>
        <taxon>Microbacteriaceae</taxon>
        <taxon>Microterricola</taxon>
    </lineage>
</organism>
<evidence type="ECO:0000256" key="2">
    <source>
        <dbReference type="ARBA" id="ARBA00022475"/>
    </source>
</evidence>
<feature type="transmembrane region" description="Helical" evidence="6">
    <location>
        <begin position="415"/>
        <end position="437"/>
    </location>
</feature>
<proteinExistence type="predicted"/>
<dbReference type="PANTHER" id="PTHR42770">
    <property type="entry name" value="AMINO ACID TRANSPORTER-RELATED"/>
    <property type="match status" value="1"/>
</dbReference>
<evidence type="ECO:0000256" key="6">
    <source>
        <dbReference type="SAM" id="Phobius"/>
    </source>
</evidence>
<gene>
    <name evidence="7" type="ORF">AWU67_05235</name>
</gene>
<name>A0A120I0V1_9MICO</name>
<evidence type="ECO:0000256" key="1">
    <source>
        <dbReference type="ARBA" id="ARBA00004651"/>
    </source>
</evidence>
<dbReference type="GO" id="GO:0022857">
    <property type="term" value="F:transmembrane transporter activity"/>
    <property type="evidence" value="ECO:0007669"/>
    <property type="project" value="InterPro"/>
</dbReference>
<keyword evidence="3 6" id="KW-0812">Transmembrane</keyword>
<dbReference type="OrthoDB" id="138827at2"/>
<evidence type="ECO:0000256" key="5">
    <source>
        <dbReference type="ARBA" id="ARBA00023136"/>
    </source>
</evidence>
<feature type="transmembrane region" description="Helical" evidence="6">
    <location>
        <begin position="143"/>
        <end position="163"/>
    </location>
</feature>
<dbReference type="RefSeq" id="WP_067227045.1">
    <property type="nucleotide sequence ID" value="NZ_CP014145.1"/>
</dbReference>
<feature type="transmembrane region" description="Helical" evidence="6">
    <location>
        <begin position="351"/>
        <end position="371"/>
    </location>
</feature>
<feature type="transmembrane region" description="Helical" evidence="6">
    <location>
        <begin position="295"/>
        <end position="316"/>
    </location>
</feature>
<evidence type="ECO:0000313" key="7">
    <source>
        <dbReference type="EMBL" id="AMB58352.1"/>
    </source>
</evidence>
<keyword evidence="8" id="KW-1185">Reference proteome</keyword>
<feature type="transmembrane region" description="Helical" evidence="6">
    <location>
        <begin position="251"/>
        <end position="275"/>
    </location>
</feature>
<dbReference type="GO" id="GO:0005886">
    <property type="term" value="C:plasma membrane"/>
    <property type="evidence" value="ECO:0007669"/>
    <property type="project" value="UniProtKB-SubCell"/>
</dbReference>
<feature type="transmembrane region" description="Helical" evidence="6">
    <location>
        <begin position="62"/>
        <end position="80"/>
    </location>
</feature>
<dbReference type="InterPro" id="IPR050367">
    <property type="entry name" value="APC_superfamily"/>
</dbReference>
<evidence type="ECO:0000313" key="8">
    <source>
        <dbReference type="Proteomes" id="UP000058305"/>
    </source>
</evidence>
<keyword evidence="2" id="KW-1003">Cell membrane</keyword>
<feature type="transmembrane region" description="Helical" evidence="6">
    <location>
        <begin position="175"/>
        <end position="194"/>
    </location>
</feature>
<protein>
    <submittedName>
        <fullName evidence="7">Amino acid permease</fullName>
    </submittedName>
</protein>
<feature type="transmembrane region" description="Helical" evidence="6">
    <location>
        <begin position="101"/>
        <end position="123"/>
    </location>
</feature>
<dbReference type="Pfam" id="PF13520">
    <property type="entry name" value="AA_permease_2"/>
    <property type="match status" value="1"/>
</dbReference>
<feature type="transmembrane region" description="Helical" evidence="6">
    <location>
        <begin position="206"/>
        <end position="230"/>
    </location>
</feature>
<keyword evidence="4 6" id="KW-1133">Transmembrane helix</keyword>
<sequence length="495" mass="51947">MAETDTPVQQAPEPEHHHELQADGVTAAGSIVMAVAGSAPAYSIAATTATLVAVAGLASPAALLWCALPMLGIAWAFAYLGRADVNAGAAYSWVGRALHPILGFLSGWALVISATIFMVAGALPAGVMTVALFSPENSDNVPLVTAIGAVWFLVMAACVLLGVRITARAQWIMSSVEVAILVVFAIAAIVTAATGKHAGPSFSWSWLGFEHFTGTGAFVAAALIAAFYYWGWDVAANLSEETKNGRKASGIGGIVGVIIVFLLFEIFTIATLVILPAATIEANSGNVLNVLGDAIWPGLGGKILIIAVMLSTIATLETTLIQVTRTLFAMGRDHTIPAAFGHSHPRWRTPAFATLVVTGVSLVLFIGSNFLGSVGDILNNAISSIGLQIAFYYALAGIAVVVAYRRIIFSSVKNFIFIGLWPGLGALFMVWIFFVSIPSLDTIVIIIGLGTLALGIVPIIVFWKKGAAYFSRRPLELPDELDAKAPEDIDTTAPQ</sequence>
<reference evidence="8" key="2">
    <citation type="submission" date="2016-01" db="EMBL/GenBank/DDBJ databases">
        <title>First complete genome sequence of a species in the genus Microterricola, an extremophilic cold active enzyme producing strain ERGS5:02 isolated from Sikkim Himalaya.</title>
        <authorList>
            <person name="Kumar R."/>
            <person name="Singh D."/>
            <person name="Swarnkar M.K."/>
        </authorList>
    </citation>
    <scope>NUCLEOTIDE SEQUENCE [LARGE SCALE GENOMIC DNA]</scope>
    <source>
        <strain evidence="8">ERGS5:02</strain>
    </source>
</reference>
<feature type="transmembrane region" description="Helical" evidence="6">
    <location>
        <begin position="377"/>
        <end position="403"/>
    </location>
</feature>
<dbReference type="KEGG" id="mvd:AWU67_05235"/>
<dbReference type="Proteomes" id="UP000058305">
    <property type="component" value="Chromosome"/>
</dbReference>
<dbReference type="AlphaFoldDB" id="A0A120I0V1"/>
<accession>A0A120I0V1</accession>
<reference evidence="7 8" key="1">
    <citation type="journal article" date="2016" name="J. Biotechnol.">
        <title>First complete genome sequence of a species in the genus Microterricola, an extremophilic cold active enzyme producing bacterial strain ERGS5:02 isolated from Sikkim Himalaya.</title>
        <authorList>
            <person name="Himanshu"/>
            <person name="Swarnkar M.K."/>
            <person name="Singh D."/>
            <person name="Kumar R."/>
        </authorList>
    </citation>
    <scope>NUCLEOTIDE SEQUENCE [LARGE SCALE GENOMIC DNA]</scope>
    <source>
        <strain evidence="7 8">ERGS5:02</strain>
    </source>
</reference>
<evidence type="ECO:0000256" key="4">
    <source>
        <dbReference type="ARBA" id="ARBA00022989"/>
    </source>
</evidence>
<feature type="transmembrane region" description="Helical" evidence="6">
    <location>
        <begin position="443"/>
        <end position="463"/>
    </location>
</feature>
<dbReference type="PANTHER" id="PTHR42770:SF7">
    <property type="entry name" value="MEMBRANE PROTEIN"/>
    <property type="match status" value="1"/>
</dbReference>
<evidence type="ECO:0000256" key="3">
    <source>
        <dbReference type="ARBA" id="ARBA00022692"/>
    </source>
</evidence>